<feature type="compositionally biased region" description="Basic and acidic residues" evidence="1">
    <location>
        <begin position="169"/>
        <end position="183"/>
    </location>
</feature>
<dbReference type="eggNOG" id="arCOG06429">
    <property type="taxonomic scope" value="Archaea"/>
</dbReference>
<keyword evidence="3" id="KW-1185">Reference proteome</keyword>
<sequence>MCTLVAAWHAFDNAPLCVAANRDEAANRPSTPPFVRDRDPTVVAPRDDRAGGTWLGYNAAGVLVAVTNRWRAGDGDRSRGLLVDEALGYRSAAAAVDHVRAELEARRYAPFHLLVADAENCLLVVHDSGDTGVVHQLSPGVHAVVNVGFDGDWFTPTERPELGRQQARNTERLRSALEPKPDESAADWTSRAGTLLGDHEYGACIHRGQFGTRSSSLVRLGEQRRFEFADGPPCDAEYRPVEDAV</sequence>
<organism evidence="2 3">
    <name type="scientific">Natronomonas pharaonis (strain ATCC 35678 / DSM 2160 / CIP 103997 / JCM 8858 / NBRC 14720 / NCIMB 2260 / Gabara)</name>
    <name type="common">Halobacterium pharaonis</name>
    <dbReference type="NCBI Taxonomy" id="348780"/>
    <lineage>
        <taxon>Archaea</taxon>
        <taxon>Methanobacteriati</taxon>
        <taxon>Methanobacteriota</taxon>
        <taxon>Stenosarchaea group</taxon>
        <taxon>Halobacteria</taxon>
        <taxon>Halobacteriales</taxon>
        <taxon>Natronomonadaceae</taxon>
        <taxon>Natronomonas</taxon>
    </lineage>
</organism>
<accession>A0A1U7EWK5</accession>
<protein>
    <submittedName>
        <fullName evidence="2">NRDE domain protein</fullName>
    </submittedName>
</protein>
<dbReference type="AlphaFoldDB" id="A0A1U7EWK5"/>
<gene>
    <name evidence="2" type="ordered locus">NP_2764A</name>
</gene>
<dbReference type="PANTHER" id="PTHR17985">
    <property type="entry name" value="SER/THR-RICH PROTEIN T10 IN DGCR REGION"/>
    <property type="match status" value="1"/>
</dbReference>
<evidence type="ECO:0000256" key="1">
    <source>
        <dbReference type="SAM" id="MobiDB-lite"/>
    </source>
</evidence>
<dbReference type="KEGG" id="nph:NP_2764A"/>
<dbReference type="Pfam" id="PF05742">
    <property type="entry name" value="TANGO2"/>
    <property type="match status" value="1"/>
</dbReference>
<dbReference type="OrthoDB" id="312503at2157"/>
<dbReference type="EMBL" id="CR936257">
    <property type="protein sequence ID" value="CAI49473.1"/>
    <property type="molecule type" value="Genomic_DNA"/>
</dbReference>
<dbReference type="GeneID" id="3701549"/>
<dbReference type="InterPro" id="IPR008551">
    <property type="entry name" value="TANGO2"/>
</dbReference>
<reference evidence="2 3" key="1">
    <citation type="journal article" date="2005" name="Genome Res.">
        <title>Living with two extremes: conclusions from the genome sequence of Natronomonas pharaonis.</title>
        <authorList>
            <person name="Falb M."/>
            <person name="Pfeiffer F."/>
            <person name="Palm P."/>
            <person name="Rodewald K."/>
            <person name="Hickmann V."/>
            <person name="Tittor J."/>
            <person name="Oesterhelt D."/>
        </authorList>
    </citation>
    <scope>NUCLEOTIDE SEQUENCE [LARGE SCALE GENOMIC DNA]</scope>
    <source>
        <strain evidence="3">ATCC 35678 / DSM 2160 / CIP 103997 / JCM 8858 / NBRC 14720 / NCIMB 2260 / Gabara</strain>
    </source>
</reference>
<feature type="region of interest" description="Disordered" evidence="1">
    <location>
        <begin position="158"/>
        <end position="187"/>
    </location>
</feature>
<evidence type="ECO:0000313" key="2">
    <source>
        <dbReference type="EMBL" id="CAI49473.1"/>
    </source>
</evidence>
<name>A0A1U7EWK5_NATPD</name>
<dbReference type="HOGENOM" id="CLU_047037_2_0_2"/>
<dbReference type="PANTHER" id="PTHR17985:SF8">
    <property type="entry name" value="TRANSPORT AND GOLGI ORGANIZATION PROTEIN 2 HOMOLOG"/>
    <property type="match status" value="1"/>
</dbReference>
<dbReference type="Proteomes" id="UP000002698">
    <property type="component" value="Chromosome"/>
</dbReference>
<dbReference type="Gene3D" id="3.60.60.10">
    <property type="entry name" value="Penicillin V Acylase, Chain A"/>
    <property type="match status" value="1"/>
</dbReference>
<dbReference type="EnsemblBacteria" id="CAI49473">
    <property type="protein sequence ID" value="CAI49473"/>
    <property type="gene ID" value="NP_2764A"/>
</dbReference>
<proteinExistence type="predicted"/>
<dbReference type="STRING" id="348780.NP_2764A"/>
<evidence type="ECO:0000313" key="3">
    <source>
        <dbReference type="Proteomes" id="UP000002698"/>
    </source>
</evidence>
<dbReference type="RefSeq" id="WP_011323098.1">
    <property type="nucleotide sequence ID" value="NC_007426.1"/>
</dbReference>